<dbReference type="EMBL" id="UXSR01006155">
    <property type="protein sequence ID" value="VDD84305.1"/>
    <property type="molecule type" value="Genomic_DNA"/>
</dbReference>
<dbReference type="AlphaFoldDB" id="A0A0R3UR02"/>
<dbReference type="WBParaSite" id="MCU_012252-RA">
    <property type="protein sequence ID" value="MCU_012252-RA"/>
    <property type="gene ID" value="MCU_012252"/>
</dbReference>
<proteinExistence type="predicted"/>
<sequence length="78" mass="8573">MVSLTEVKECAMRDRKRYQHTVDRINEAVRRRQVDGSGLASAMVAKPIRAGHAPPDDIQGGGVGGVVITHLYHLPHDM</sequence>
<accession>A0A0R3UR02</accession>
<reference evidence="3" key="2">
    <citation type="submission" date="2019-11" db="UniProtKB">
        <authorList>
            <consortium name="WormBaseParasite"/>
        </authorList>
    </citation>
    <scope>IDENTIFICATION</scope>
</reference>
<protein>
    <submittedName>
        <fullName evidence="1 3">Uncharacterized protein</fullName>
    </submittedName>
</protein>
<dbReference type="OrthoDB" id="3176171at2759"/>
<gene>
    <name evidence="1" type="ORF">MCOS_LOCUS10308</name>
</gene>
<evidence type="ECO:0000313" key="3">
    <source>
        <dbReference type="WBParaSite" id="MCU_012252-RA"/>
    </source>
</evidence>
<dbReference type="STRING" id="53468.A0A0R3UR02"/>
<reference evidence="1 2" key="1">
    <citation type="submission" date="2018-10" db="EMBL/GenBank/DDBJ databases">
        <authorList>
            <consortium name="Pathogen Informatics"/>
        </authorList>
    </citation>
    <scope>NUCLEOTIDE SEQUENCE [LARGE SCALE GENOMIC DNA]</scope>
</reference>
<evidence type="ECO:0000313" key="2">
    <source>
        <dbReference type="Proteomes" id="UP000267029"/>
    </source>
</evidence>
<evidence type="ECO:0000313" key="1">
    <source>
        <dbReference type="EMBL" id="VDD84305.1"/>
    </source>
</evidence>
<keyword evidence="2" id="KW-1185">Reference proteome</keyword>
<dbReference type="Proteomes" id="UP000267029">
    <property type="component" value="Unassembled WGS sequence"/>
</dbReference>
<name>A0A0R3UR02_MESCO</name>
<organism evidence="3">
    <name type="scientific">Mesocestoides corti</name>
    <name type="common">Flatworm</name>
    <dbReference type="NCBI Taxonomy" id="53468"/>
    <lineage>
        <taxon>Eukaryota</taxon>
        <taxon>Metazoa</taxon>
        <taxon>Spiralia</taxon>
        <taxon>Lophotrochozoa</taxon>
        <taxon>Platyhelminthes</taxon>
        <taxon>Cestoda</taxon>
        <taxon>Eucestoda</taxon>
        <taxon>Cyclophyllidea</taxon>
        <taxon>Mesocestoididae</taxon>
        <taxon>Mesocestoides</taxon>
    </lineage>
</organism>